<evidence type="ECO:0000313" key="4">
    <source>
        <dbReference type="EMBL" id="MYD90064.1"/>
    </source>
</evidence>
<dbReference type="Gene3D" id="3.40.50.720">
    <property type="entry name" value="NAD(P)-binding Rossmann-like Domain"/>
    <property type="match status" value="1"/>
</dbReference>
<dbReference type="SUPFAM" id="SSF55347">
    <property type="entry name" value="Glyceraldehyde-3-phosphate dehydrogenase-like, C-terminal domain"/>
    <property type="match status" value="1"/>
</dbReference>
<dbReference type="InterPro" id="IPR050463">
    <property type="entry name" value="Gfo/Idh/MocA_oxidrdct_glycsds"/>
</dbReference>
<dbReference type="Pfam" id="PF01408">
    <property type="entry name" value="GFO_IDH_MocA"/>
    <property type="match status" value="1"/>
</dbReference>
<dbReference type="InterPro" id="IPR036291">
    <property type="entry name" value="NAD(P)-bd_dom_sf"/>
</dbReference>
<sequence length="338" mass="36759">MTATPSPVRLAAIGLNHSHIYGMAAHLVEAGAEMAAVHAVEPELREPFAQRYPDARIAATAQEIYEDESIDVVLTAAIPSERAGIAMAAMEHGKDVQSDKAGMTTLTQWQEVRDVQATTGCIYSVAYSERFGSKATLRALELVKAGAVGDVVHLMGTGPHSLRKPTRPNWFFRRDTAGGILCDIAAHQCDQYLAFSGETDPIVIKSQVANRAHPDTPEFEDFGDMLVRGGSTVGYFRVDWFTPTGLASWGDTRLTVVGTEGYIEVRKNLDLAGRAGGDHLFVTDSATTRYEDCSGVQLTFGHDFLADVRNRTETAMSQEHCFKAMHLALTAQAQADRI</sequence>
<proteinExistence type="predicted"/>
<dbReference type="GO" id="GO:0000166">
    <property type="term" value="F:nucleotide binding"/>
    <property type="evidence" value="ECO:0007669"/>
    <property type="project" value="InterPro"/>
</dbReference>
<dbReference type="InterPro" id="IPR055170">
    <property type="entry name" value="GFO_IDH_MocA-like_dom"/>
</dbReference>
<dbReference type="PANTHER" id="PTHR43818:SF11">
    <property type="entry name" value="BCDNA.GH03377"/>
    <property type="match status" value="1"/>
</dbReference>
<gene>
    <name evidence="4" type="ORF">F4Y08_06960</name>
</gene>
<dbReference type="GO" id="GO:0016491">
    <property type="term" value="F:oxidoreductase activity"/>
    <property type="evidence" value="ECO:0007669"/>
    <property type="project" value="UniProtKB-KW"/>
</dbReference>
<dbReference type="Gene3D" id="3.30.360.10">
    <property type="entry name" value="Dihydrodipicolinate Reductase, domain 2"/>
    <property type="match status" value="1"/>
</dbReference>
<keyword evidence="1" id="KW-0560">Oxidoreductase</keyword>
<comment type="caution">
    <text evidence="4">The sequence shown here is derived from an EMBL/GenBank/DDBJ whole genome shotgun (WGS) entry which is preliminary data.</text>
</comment>
<feature type="domain" description="Gfo/Idh/MocA-like oxidoreductase N-terminal" evidence="2">
    <location>
        <begin position="24"/>
        <end position="127"/>
    </location>
</feature>
<evidence type="ECO:0000259" key="3">
    <source>
        <dbReference type="Pfam" id="PF22725"/>
    </source>
</evidence>
<reference evidence="4" key="1">
    <citation type="submission" date="2019-09" db="EMBL/GenBank/DDBJ databases">
        <title>Characterisation of the sponge microbiome using genome-centric metagenomics.</title>
        <authorList>
            <person name="Engelberts J.P."/>
            <person name="Robbins S.J."/>
            <person name="De Goeij J.M."/>
            <person name="Aranda M."/>
            <person name="Bell S.C."/>
            <person name="Webster N.S."/>
        </authorList>
    </citation>
    <scope>NUCLEOTIDE SEQUENCE</scope>
    <source>
        <strain evidence="4">SB0662_bin_9</strain>
    </source>
</reference>
<feature type="domain" description="GFO/IDH/MocA-like oxidoreductase" evidence="3">
    <location>
        <begin position="138"/>
        <end position="264"/>
    </location>
</feature>
<accession>A0A6B1DUL0</accession>
<dbReference type="Pfam" id="PF22725">
    <property type="entry name" value="GFO_IDH_MocA_C3"/>
    <property type="match status" value="1"/>
</dbReference>
<evidence type="ECO:0000259" key="2">
    <source>
        <dbReference type="Pfam" id="PF01408"/>
    </source>
</evidence>
<name>A0A6B1DUL0_9CHLR</name>
<evidence type="ECO:0000256" key="1">
    <source>
        <dbReference type="ARBA" id="ARBA00023002"/>
    </source>
</evidence>
<dbReference type="InterPro" id="IPR000683">
    <property type="entry name" value="Gfo/Idh/MocA-like_OxRdtase_N"/>
</dbReference>
<dbReference type="EMBL" id="VXPY01000045">
    <property type="protein sequence ID" value="MYD90064.1"/>
    <property type="molecule type" value="Genomic_DNA"/>
</dbReference>
<organism evidence="4">
    <name type="scientific">Caldilineaceae bacterium SB0662_bin_9</name>
    <dbReference type="NCBI Taxonomy" id="2605258"/>
    <lineage>
        <taxon>Bacteria</taxon>
        <taxon>Bacillati</taxon>
        <taxon>Chloroflexota</taxon>
        <taxon>Caldilineae</taxon>
        <taxon>Caldilineales</taxon>
        <taxon>Caldilineaceae</taxon>
    </lineage>
</organism>
<dbReference type="AlphaFoldDB" id="A0A6B1DUL0"/>
<dbReference type="SUPFAM" id="SSF51735">
    <property type="entry name" value="NAD(P)-binding Rossmann-fold domains"/>
    <property type="match status" value="1"/>
</dbReference>
<dbReference type="PANTHER" id="PTHR43818">
    <property type="entry name" value="BCDNA.GH03377"/>
    <property type="match status" value="1"/>
</dbReference>
<protein>
    <submittedName>
        <fullName evidence="4">Gfo/Idh/MocA family oxidoreductase</fullName>
    </submittedName>
</protein>